<protein>
    <submittedName>
        <fullName evidence="8">Response regulator transcription factor</fullName>
    </submittedName>
</protein>
<keyword evidence="2" id="KW-0805">Transcription regulation</keyword>
<evidence type="ECO:0000256" key="2">
    <source>
        <dbReference type="ARBA" id="ARBA00023015"/>
    </source>
</evidence>
<dbReference type="EMBL" id="CP147846">
    <property type="protein sequence ID" value="WXG68261.1"/>
    <property type="molecule type" value="Genomic_DNA"/>
</dbReference>
<keyword evidence="1 5" id="KW-0597">Phosphoprotein</keyword>
<evidence type="ECO:0000259" key="7">
    <source>
        <dbReference type="PROSITE" id="PS50110"/>
    </source>
</evidence>
<feature type="domain" description="HTH luxR-type" evidence="6">
    <location>
        <begin position="152"/>
        <end position="217"/>
    </location>
</feature>
<dbReference type="CDD" id="cd17535">
    <property type="entry name" value="REC_NarL-like"/>
    <property type="match status" value="1"/>
</dbReference>
<dbReference type="SUPFAM" id="SSF46894">
    <property type="entry name" value="C-terminal effector domain of the bipartite response regulators"/>
    <property type="match status" value="1"/>
</dbReference>
<accession>A0ABZ2PKJ6</accession>
<evidence type="ECO:0000313" key="9">
    <source>
        <dbReference type="Proteomes" id="UP001432000"/>
    </source>
</evidence>
<dbReference type="SUPFAM" id="SSF52172">
    <property type="entry name" value="CheY-like"/>
    <property type="match status" value="1"/>
</dbReference>
<dbReference type="PROSITE" id="PS50110">
    <property type="entry name" value="RESPONSE_REGULATORY"/>
    <property type="match status" value="1"/>
</dbReference>
<feature type="modified residue" description="4-aspartylphosphate" evidence="5">
    <location>
        <position position="58"/>
    </location>
</feature>
<dbReference type="Proteomes" id="UP001432000">
    <property type="component" value="Chromosome"/>
</dbReference>
<keyword evidence="9" id="KW-1185">Reference proteome</keyword>
<dbReference type="RefSeq" id="WP_338888350.1">
    <property type="nucleotide sequence ID" value="NZ_CP147846.1"/>
</dbReference>
<dbReference type="PROSITE" id="PS50043">
    <property type="entry name" value="HTH_LUXR_2"/>
    <property type="match status" value="1"/>
</dbReference>
<dbReference type="SMART" id="SM00421">
    <property type="entry name" value="HTH_LUXR"/>
    <property type="match status" value="1"/>
</dbReference>
<keyword evidence="3" id="KW-0238">DNA-binding</keyword>
<dbReference type="Gene3D" id="3.40.50.2300">
    <property type="match status" value="1"/>
</dbReference>
<dbReference type="InterPro" id="IPR016032">
    <property type="entry name" value="Sig_transdc_resp-reg_C-effctor"/>
</dbReference>
<evidence type="ECO:0000313" key="8">
    <source>
        <dbReference type="EMBL" id="WXG68261.1"/>
    </source>
</evidence>
<dbReference type="Pfam" id="PF00196">
    <property type="entry name" value="GerE"/>
    <property type="match status" value="1"/>
</dbReference>
<evidence type="ECO:0000256" key="1">
    <source>
        <dbReference type="ARBA" id="ARBA00022553"/>
    </source>
</evidence>
<keyword evidence="4" id="KW-0804">Transcription</keyword>
<dbReference type="InterPro" id="IPR000792">
    <property type="entry name" value="Tscrpt_reg_LuxR_C"/>
</dbReference>
<dbReference type="PANTHER" id="PTHR43214">
    <property type="entry name" value="TWO-COMPONENT RESPONSE REGULATOR"/>
    <property type="match status" value="1"/>
</dbReference>
<dbReference type="InterPro" id="IPR001789">
    <property type="entry name" value="Sig_transdc_resp-reg_receiver"/>
</dbReference>
<gene>
    <name evidence="8" type="ORF">WDS16_24175</name>
</gene>
<reference evidence="8 9" key="1">
    <citation type="submission" date="2024-03" db="EMBL/GenBank/DDBJ databases">
        <title>Natural products discovery in diverse microorganisms through a two-stage MS feature dereplication strategy.</title>
        <authorList>
            <person name="Zhang R."/>
        </authorList>
    </citation>
    <scope>NUCLEOTIDE SEQUENCE [LARGE SCALE GENOMIC DNA]</scope>
    <source>
        <strain evidence="8 9">18930</strain>
    </source>
</reference>
<proteinExistence type="predicted"/>
<dbReference type="PANTHER" id="PTHR43214:SF24">
    <property type="entry name" value="TRANSCRIPTIONAL REGULATORY PROTEIN NARL-RELATED"/>
    <property type="match status" value="1"/>
</dbReference>
<organism evidence="8 9">
    <name type="scientific">Rhodococcus sovatensis</name>
    <dbReference type="NCBI Taxonomy" id="1805840"/>
    <lineage>
        <taxon>Bacteria</taxon>
        <taxon>Bacillati</taxon>
        <taxon>Actinomycetota</taxon>
        <taxon>Actinomycetes</taxon>
        <taxon>Mycobacteriales</taxon>
        <taxon>Nocardiaceae</taxon>
        <taxon>Rhodococcus</taxon>
    </lineage>
</organism>
<evidence type="ECO:0000256" key="5">
    <source>
        <dbReference type="PROSITE-ProRule" id="PRU00169"/>
    </source>
</evidence>
<sequence>MENIAVRVLVADDEPLVRAGIVGLLGTDPGIEVVAQAGDGQQALDVLRSRRVDVALLDVRMPGTSGLEALAQARREGLGGRYVFVTTFGEDEYVSQAIVLGADGFVLKAGSPRELLMAVHAAASGGAFFSPAVVRRVLEESQIAGFGQAQQARTLFDRLTAREQDVIRLVGRGCSNAEIAADLFMAEATVKTHMTSILRATGARNRVEVALVAVRASEA</sequence>
<evidence type="ECO:0000256" key="4">
    <source>
        <dbReference type="ARBA" id="ARBA00023163"/>
    </source>
</evidence>
<dbReference type="PRINTS" id="PR00038">
    <property type="entry name" value="HTHLUXR"/>
</dbReference>
<evidence type="ECO:0000259" key="6">
    <source>
        <dbReference type="PROSITE" id="PS50043"/>
    </source>
</evidence>
<dbReference type="InterPro" id="IPR039420">
    <property type="entry name" value="WalR-like"/>
</dbReference>
<dbReference type="SMART" id="SM00448">
    <property type="entry name" value="REC"/>
    <property type="match status" value="1"/>
</dbReference>
<feature type="domain" description="Response regulatory" evidence="7">
    <location>
        <begin position="7"/>
        <end position="123"/>
    </location>
</feature>
<dbReference type="InterPro" id="IPR058245">
    <property type="entry name" value="NreC/VraR/RcsB-like_REC"/>
</dbReference>
<evidence type="ECO:0000256" key="3">
    <source>
        <dbReference type="ARBA" id="ARBA00023125"/>
    </source>
</evidence>
<dbReference type="Pfam" id="PF00072">
    <property type="entry name" value="Response_reg"/>
    <property type="match status" value="1"/>
</dbReference>
<dbReference type="CDD" id="cd06170">
    <property type="entry name" value="LuxR_C_like"/>
    <property type="match status" value="1"/>
</dbReference>
<dbReference type="InterPro" id="IPR011006">
    <property type="entry name" value="CheY-like_superfamily"/>
</dbReference>
<name>A0ABZ2PKJ6_9NOCA</name>